<dbReference type="Gene3D" id="1.20.1530.20">
    <property type="match status" value="1"/>
</dbReference>
<feature type="compositionally biased region" description="Basic and acidic residues" evidence="1">
    <location>
        <begin position="491"/>
        <end position="500"/>
    </location>
</feature>
<name>A0A370BVU6_ASPNG</name>
<dbReference type="AlphaFoldDB" id="A0A370BVU6"/>
<dbReference type="PANTHER" id="PTHR18640:SF5">
    <property type="entry name" value="SODIUM_BILE ACID COTRANSPORTER 7"/>
    <property type="match status" value="1"/>
</dbReference>
<dbReference type="InterPro" id="IPR038770">
    <property type="entry name" value="Na+/solute_symporter_sf"/>
</dbReference>
<feature type="transmembrane region" description="Helical" evidence="2">
    <location>
        <begin position="422"/>
        <end position="443"/>
    </location>
</feature>
<feature type="transmembrane region" description="Helical" evidence="2">
    <location>
        <begin position="272"/>
        <end position="290"/>
    </location>
</feature>
<proteinExistence type="predicted"/>
<feature type="transmembrane region" description="Helical" evidence="2">
    <location>
        <begin position="336"/>
        <end position="357"/>
    </location>
</feature>
<dbReference type="Proteomes" id="UP000253845">
    <property type="component" value="Unassembled WGS sequence"/>
</dbReference>
<keyword evidence="2" id="KW-0812">Transmembrane</keyword>
<feature type="transmembrane region" description="Helical" evidence="2">
    <location>
        <begin position="388"/>
        <end position="410"/>
    </location>
</feature>
<sequence>MYMTDWDKLATLHRTIDSGLNSGSRQATDKMDNRSAYQFISPSSDLIRVSIFTLLFCIPPRDNVDMSIPNHDPTSTRGITQTFKTIALFILHQWLLIGIGVACVLAYYFPNVAKSGGIIRSEYSILYGAMALIFLISGLSVPREKLIIHLLNWRLHVLAQGLSFLVIPAFILAIVHIILAGDPDEHIDRALLAGYIFLACIPTTIASNVVMTRSAGGDDAAALVEVIIANFLGPFITAGWTVTLLPKSSEFDVWRSGDGDLSDMYRDVFKQLGLAVLLPLVVGQLIRWVWPDIVGKVLAKYRIAKISTACLILLVWSTFSSCFATGALQTLSASSIVFVVLFNIALYMFLTAVCFYCSRPPRIISGVSFTVKGKTFYPFQQMNPQETIAVCFCGPAKSTALGIPLLYAMWGPLSLYIKSKTSVPVLLYTTEQICVAHFFVHMFKWWHRRVERKSASVSDVECDGEGNANENEEKLDGSGSDGRNLDNQSKGADDRQAFST</sequence>
<organism evidence="3 4">
    <name type="scientific">Aspergillus niger ATCC 13496</name>
    <dbReference type="NCBI Taxonomy" id="1353008"/>
    <lineage>
        <taxon>Eukaryota</taxon>
        <taxon>Fungi</taxon>
        <taxon>Dikarya</taxon>
        <taxon>Ascomycota</taxon>
        <taxon>Pezizomycotina</taxon>
        <taxon>Eurotiomycetes</taxon>
        <taxon>Eurotiomycetidae</taxon>
        <taxon>Eurotiales</taxon>
        <taxon>Aspergillaceae</taxon>
        <taxon>Aspergillus</taxon>
        <taxon>Aspergillus subgen. Circumdati</taxon>
    </lineage>
</organism>
<feature type="transmembrane region" description="Helical" evidence="2">
    <location>
        <begin position="86"/>
        <end position="109"/>
    </location>
</feature>
<keyword evidence="2" id="KW-0472">Membrane</keyword>
<keyword evidence="2" id="KW-1133">Transmembrane helix</keyword>
<dbReference type="VEuPathDB" id="FungiDB:M747DRAFT_333880"/>
<feature type="transmembrane region" description="Helical" evidence="2">
    <location>
        <begin position="222"/>
        <end position="245"/>
    </location>
</feature>
<evidence type="ECO:0000313" key="4">
    <source>
        <dbReference type="Proteomes" id="UP000253845"/>
    </source>
</evidence>
<protein>
    <recommendedName>
        <fullName evidence="5">Sodium bile acid transporter family protein</fullName>
    </recommendedName>
</protein>
<feature type="transmembrane region" description="Helical" evidence="2">
    <location>
        <begin position="191"/>
        <end position="210"/>
    </location>
</feature>
<dbReference type="EMBL" id="KZ851932">
    <property type="protein sequence ID" value="RDH17261.1"/>
    <property type="molecule type" value="Genomic_DNA"/>
</dbReference>
<dbReference type="PANTHER" id="PTHR18640">
    <property type="entry name" value="SOLUTE CARRIER FAMILY 10 MEMBER 7"/>
    <property type="match status" value="1"/>
</dbReference>
<feature type="region of interest" description="Disordered" evidence="1">
    <location>
        <begin position="457"/>
        <end position="500"/>
    </location>
</feature>
<evidence type="ECO:0000313" key="3">
    <source>
        <dbReference type="EMBL" id="RDH17261.1"/>
    </source>
</evidence>
<evidence type="ECO:0000256" key="1">
    <source>
        <dbReference type="SAM" id="MobiDB-lite"/>
    </source>
</evidence>
<reference evidence="3 4" key="1">
    <citation type="submission" date="2018-07" db="EMBL/GenBank/DDBJ databases">
        <title>Section-level genome sequencing of Aspergillus section Nigri to investigate inter- and intra-species variation.</title>
        <authorList>
            <consortium name="DOE Joint Genome Institute"/>
            <person name="Vesth T.C."/>
            <person name="Nybo J.L."/>
            <person name="Theobald S."/>
            <person name="Frisvad J.C."/>
            <person name="Larsen T.O."/>
            <person name="Nielsen K.F."/>
            <person name="Hoof J.B."/>
            <person name="Brandl J."/>
            <person name="Salamov A."/>
            <person name="Riley R."/>
            <person name="Gladden J.M."/>
            <person name="Phatale P."/>
            <person name="Nielsen M.T."/>
            <person name="Lyhne E.K."/>
            <person name="Kogle M.E."/>
            <person name="Strasser K."/>
            <person name="McDonnell E."/>
            <person name="Barry K."/>
            <person name="Clum A."/>
            <person name="Chen C."/>
            <person name="Nolan M."/>
            <person name="Sandor L."/>
            <person name="Kuo A."/>
            <person name="Lipzen A."/>
            <person name="Hainaut M."/>
            <person name="Drula E."/>
            <person name="Tsang A."/>
            <person name="Magnuson J.K."/>
            <person name="Henrissat B."/>
            <person name="Wiebenga A."/>
            <person name="Simmons B.A."/>
            <person name="Makela M.R."/>
            <person name="De vries R.P."/>
            <person name="Grigoriev I.V."/>
            <person name="Mortensen U.H."/>
            <person name="Baker S.E."/>
            <person name="Andersen M.R."/>
        </authorList>
    </citation>
    <scope>NUCLEOTIDE SEQUENCE [LARGE SCALE GENOMIC DNA]</scope>
    <source>
        <strain evidence="3 4">ATCC 13496</strain>
    </source>
</reference>
<accession>A0A370BVU6</accession>
<dbReference type="InterPro" id="IPR016833">
    <property type="entry name" value="Put_Na-Bile_cotransptr"/>
</dbReference>
<feature type="transmembrane region" description="Helical" evidence="2">
    <location>
        <begin position="311"/>
        <end position="330"/>
    </location>
</feature>
<evidence type="ECO:0008006" key="5">
    <source>
        <dbReference type="Google" id="ProtNLM"/>
    </source>
</evidence>
<gene>
    <name evidence="3" type="ORF">M747DRAFT_333880</name>
</gene>
<feature type="transmembrane region" description="Helical" evidence="2">
    <location>
        <begin position="124"/>
        <end position="141"/>
    </location>
</feature>
<evidence type="ECO:0000256" key="2">
    <source>
        <dbReference type="SAM" id="Phobius"/>
    </source>
</evidence>
<dbReference type="Pfam" id="PF13593">
    <property type="entry name" value="SBF_like"/>
    <property type="match status" value="1"/>
</dbReference>
<feature type="transmembrane region" description="Helical" evidence="2">
    <location>
        <begin position="153"/>
        <end position="179"/>
    </location>
</feature>
<dbReference type="GO" id="GO:0005886">
    <property type="term" value="C:plasma membrane"/>
    <property type="evidence" value="ECO:0007669"/>
    <property type="project" value="TreeGrafter"/>
</dbReference>